<keyword evidence="1" id="KW-1133">Transmembrane helix</keyword>
<dbReference type="Proteomes" id="UP000583944">
    <property type="component" value="Unassembled WGS sequence"/>
</dbReference>
<organism evidence="2 3">
    <name type="scientific">Trypanosoma cruzi</name>
    <dbReference type="NCBI Taxonomy" id="5693"/>
    <lineage>
        <taxon>Eukaryota</taxon>
        <taxon>Discoba</taxon>
        <taxon>Euglenozoa</taxon>
        <taxon>Kinetoplastea</taxon>
        <taxon>Metakinetoplastina</taxon>
        <taxon>Trypanosomatida</taxon>
        <taxon>Trypanosomatidae</taxon>
        <taxon>Trypanosoma</taxon>
        <taxon>Schizotrypanum</taxon>
    </lineage>
</organism>
<keyword evidence="1" id="KW-0472">Membrane</keyword>
<evidence type="ECO:0000256" key="1">
    <source>
        <dbReference type="SAM" id="Phobius"/>
    </source>
</evidence>
<gene>
    <name evidence="2" type="ORF">ECC02_013838</name>
</gene>
<reference evidence="2 3" key="1">
    <citation type="journal article" date="2019" name="Genome Biol. Evol.">
        <title>Nanopore Sequencing Significantly Improves Genome Assembly of the Protozoan Parasite Trypanosoma cruzi.</title>
        <authorList>
            <person name="Diaz-Viraque F."/>
            <person name="Pita S."/>
            <person name="Greif G."/>
            <person name="de Souza R.C.M."/>
            <person name="Iraola G."/>
            <person name="Robello C."/>
        </authorList>
    </citation>
    <scope>NUCLEOTIDE SEQUENCE [LARGE SCALE GENOMIC DNA]</scope>
    <source>
        <strain evidence="2 3">Berenice</strain>
    </source>
</reference>
<accession>A0A7J6XFS7</accession>
<dbReference type="VEuPathDB" id="TriTrypDB:ECC02_013838"/>
<feature type="transmembrane region" description="Helical" evidence="1">
    <location>
        <begin position="81"/>
        <end position="101"/>
    </location>
</feature>
<dbReference type="AlphaFoldDB" id="A0A7J6XFS7"/>
<keyword evidence="1" id="KW-0812">Transmembrane</keyword>
<proteinExistence type="predicted"/>
<evidence type="ECO:0000313" key="3">
    <source>
        <dbReference type="Proteomes" id="UP000583944"/>
    </source>
</evidence>
<dbReference type="EMBL" id="JABDHM010000837">
    <property type="protein sequence ID" value="KAF5213629.1"/>
    <property type="molecule type" value="Genomic_DNA"/>
</dbReference>
<comment type="caution">
    <text evidence="2">The sequence shown here is derived from an EMBL/GenBank/DDBJ whole genome shotgun (WGS) entry which is preliminary data.</text>
</comment>
<name>A0A7J6XFS7_TRYCR</name>
<sequence length="521" mass="61866">MSCPVLSAAFLLATFLFCKCVCAYMHLCMYIYLYLSIYIYYFLYFHFCFGRFSCLFFIFIFFFSLPLFRLVAFFFSFVFIFFYSFLFFIWAFFSSTFMWLYKEKKKKGLRSNEPHMTTIKEETLDRLLRENRRIQSYVRSLIEAIEVRRVLTDNVLFALMRREAAQRQPNRNELLRADVDLWFKFCCGSQMYAPASLMRPPWYCHAFAPNFRWSHRAKRLMKRQVELLGLDNWEEGNSAQWQVVANAVNYDSSSTRSVDGFQCFLQYYQEVIASPDPFSSTEDNLIDMHDPVSGRWGKLVDDILQRIGCRRTVFQVAERYRKLKRELYEYNCLLYNTDWVKIEALLRSNATPEAELFLECSCRLNMGRKIPWLTEDSIRRTFMWYQATRVSGDALMLRNIYAVLLSNGDYFSSREAREIGVRLLGCDPLDLREAIARARWRYAQISEEVAAARLSSSVPEIKERVLAKVLRWHDSVYASDFFRLSINLFGQRDGALACFRISRDYERRRRKTAPHGRLQLL</sequence>
<protein>
    <submittedName>
        <fullName evidence="2">Uncharacterized protein</fullName>
    </submittedName>
</protein>
<evidence type="ECO:0000313" key="2">
    <source>
        <dbReference type="EMBL" id="KAF5213629.1"/>
    </source>
</evidence>
<dbReference type="VEuPathDB" id="TriTrypDB:BCY84_20481"/>